<dbReference type="Proteomes" id="UP000005850">
    <property type="component" value="Chromosome"/>
</dbReference>
<accession>A0A075R7S1</accession>
<comment type="function">
    <text evidence="1">Involved in the transposition of the insertion sequence.</text>
</comment>
<dbReference type="SUPFAM" id="SSF53098">
    <property type="entry name" value="Ribonuclease H-like"/>
    <property type="match status" value="1"/>
</dbReference>
<dbReference type="InterPro" id="IPR025948">
    <property type="entry name" value="HTH-like_dom"/>
</dbReference>
<dbReference type="PROSITE" id="PS50994">
    <property type="entry name" value="INTEGRASE"/>
    <property type="match status" value="1"/>
</dbReference>
<evidence type="ECO:0000313" key="4">
    <source>
        <dbReference type="Proteomes" id="UP000005850"/>
    </source>
</evidence>
<name>A0A075R7S1_BRELA</name>
<dbReference type="Pfam" id="PF13276">
    <property type="entry name" value="HTH_21"/>
    <property type="match status" value="1"/>
</dbReference>
<dbReference type="InterPro" id="IPR050900">
    <property type="entry name" value="Transposase_IS3/IS150/IS904"/>
</dbReference>
<dbReference type="InterPro" id="IPR048020">
    <property type="entry name" value="Transpos_IS3"/>
</dbReference>
<dbReference type="KEGG" id="blr:BRLA_c029210"/>
<proteinExistence type="predicted"/>
<sequence length="271" mass="31940">MCKVLNLSRSTYYQFQKKEHSPRHKENQLIRKRMFEIYQDSKGRYGAPKIHYLLNREGFSISQKKVQRLMIKADIRSITRKKFRPQGSKDRVMERPNLLQQDFKTTSSNEKWVADITYIHTLRDGWCYLASVLNLHSKKIIGYSFSRHMTVDVVLHALKNAYDIQKPARDLVLHTDLGAQYTSKDFMQDVKQLHIVHSFSRKGCPYDNACIESFHAILKKEEVNHVTYIDYESAKLALFTYIEGWYNRTRIHGSLGYKTPQEVEDLQRKAS</sequence>
<dbReference type="PANTHER" id="PTHR46889">
    <property type="entry name" value="TRANSPOSASE INSF FOR INSERTION SEQUENCE IS3B-RELATED"/>
    <property type="match status" value="1"/>
</dbReference>
<organism evidence="3 4">
    <name type="scientific">Brevibacillus laterosporus LMG 15441</name>
    <dbReference type="NCBI Taxonomy" id="1042163"/>
    <lineage>
        <taxon>Bacteria</taxon>
        <taxon>Bacillati</taxon>
        <taxon>Bacillota</taxon>
        <taxon>Bacilli</taxon>
        <taxon>Bacillales</taxon>
        <taxon>Paenibacillaceae</taxon>
        <taxon>Brevibacillus</taxon>
    </lineage>
</organism>
<dbReference type="eggNOG" id="COG2801">
    <property type="taxonomic scope" value="Bacteria"/>
</dbReference>
<dbReference type="EMBL" id="CP007806">
    <property type="protein sequence ID" value="AIG27233.1"/>
    <property type="molecule type" value="Genomic_DNA"/>
</dbReference>
<gene>
    <name evidence="3" type="ORF">BRLA_c029210</name>
</gene>
<dbReference type="HOGENOM" id="CLU_027402_4_2_9"/>
<evidence type="ECO:0000313" key="3">
    <source>
        <dbReference type="EMBL" id="AIG27233.1"/>
    </source>
</evidence>
<dbReference type="STRING" id="1042163.BRLA_c029210"/>
<dbReference type="InterPro" id="IPR012337">
    <property type="entry name" value="RNaseH-like_sf"/>
</dbReference>
<dbReference type="NCBIfam" id="NF033516">
    <property type="entry name" value="transpos_IS3"/>
    <property type="match status" value="1"/>
</dbReference>
<evidence type="ECO:0000259" key="2">
    <source>
        <dbReference type="PROSITE" id="PS50994"/>
    </source>
</evidence>
<dbReference type="Gene3D" id="3.30.420.10">
    <property type="entry name" value="Ribonuclease H-like superfamily/Ribonuclease H"/>
    <property type="match status" value="1"/>
</dbReference>
<protein>
    <submittedName>
        <fullName evidence="3">Putative transposase OrfB</fullName>
    </submittedName>
</protein>
<dbReference type="InterPro" id="IPR036397">
    <property type="entry name" value="RNaseH_sf"/>
</dbReference>
<dbReference type="InterPro" id="IPR001584">
    <property type="entry name" value="Integrase_cat-core"/>
</dbReference>
<dbReference type="Pfam" id="PF13333">
    <property type="entry name" value="rve_2"/>
    <property type="match status" value="1"/>
</dbReference>
<dbReference type="GO" id="GO:0003676">
    <property type="term" value="F:nucleic acid binding"/>
    <property type="evidence" value="ECO:0007669"/>
    <property type="project" value="InterPro"/>
</dbReference>
<dbReference type="AlphaFoldDB" id="A0A075R7S1"/>
<feature type="domain" description="Integrase catalytic" evidence="2">
    <location>
        <begin position="92"/>
        <end position="268"/>
    </location>
</feature>
<dbReference type="PANTHER" id="PTHR46889:SF7">
    <property type="entry name" value="TRANSPOSASE FOR INSERTION SEQUENCE ELEMENT IS904"/>
    <property type="match status" value="1"/>
</dbReference>
<reference evidence="3 4" key="1">
    <citation type="journal article" date="2011" name="J. Bacteriol.">
        <title>Genome sequence of Brevibacillus laterosporus LMG 15441, a pathogen of invertebrates.</title>
        <authorList>
            <person name="Djukic M."/>
            <person name="Poehlein A."/>
            <person name="Thurmer A."/>
            <person name="Daniel R."/>
        </authorList>
    </citation>
    <scope>NUCLEOTIDE SEQUENCE [LARGE SCALE GENOMIC DNA]</scope>
    <source>
        <strain evidence="3 4">LMG 15441</strain>
    </source>
</reference>
<keyword evidence="4" id="KW-1185">Reference proteome</keyword>
<dbReference type="GO" id="GO:0015074">
    <property type="term" value="P:DNA integration"/>
    <property type="evidence" value="ECO:0007669"/>
    <property type="project" value="InterPro"/>
</dbReference>
<evidence type="ECO:0000256" key="1">
    <source>
        <dbReference type="ARBA" id="ARBA00002286"/>
    </source>
</evidence>
<dbReference type="Pfam" id="PF00665">
    <property type="entry name" value="rve"/>
    <property type="match status" value="1"/>
</dbReference>